<proteinExistence type="predicted"/>
<evidence type="ECO:0000313" key="1">
    <source>
        <dbReference type="EMBL" id="QKQ99406.1"/>
    </source>
</evidence>
<organism evidence="1 2">
    <name type="scientific">Metallosphaera tengchongensis</name>
    <dbReference type="NCBI Taxonomy" id="1532350"/>
    <lineage>
        <taxon>Archaea</taxon>
        <taxon>Thermoproteota</taxon>
        <taxon>Thermoprotei</taxon>
        <taxon>Sulfolobales</taxon>
        <taxon>Sulfolobaceae</taxon>
        <taxon>Metallosphaera</taxon>
    </lineage>
</organism>
<dbReference type="AlphaFoldDB" id="A0A6N0NTH0"/>
<dbReference type="KEGG" id="mten:GWK48_02465"/>
<gene>
    <name evidence="1" type="ORF">GWK48_02465</name>
</gene>
<sequence length="65" mass="7536">MTSGKNVKTVEITVKSLDFWHRELERRYSLRVPHEIWIVLDEGSESGVKERAGETSRLVVVPREV</sequence>
<dbReference type="OrthoDB" id="55818at2157"/>
<dbReference type="EMBL" id="CP049074">
    <property type="protein sequence ID" value="QKQ99406.1"/>
    <property type="molecule type" value="Genomic_DNA"/>
</dbReference>
<keyword evidence="2" id="KW-1185">Reference proteome</keyword>
<dbReference type="Proteomes" id="UP000509301">
    <property type="component" value="Chromosome"/>
</dbReference>
<dbReference type="RefSeq" id="WP_174629272.1">
    <property type="nucleotide sequence ID" value="NZ_CP049074.1"/>
</dbReference>
<name>A0A6N0NTH0_9CREN</name>
<reference evidence="1 2" key="1">
    <citation type="submission" date="2020-02" db="EMBL/GenBank/DDBJ databases">
        <title>Comparative genome analysis reveals the metabolism and evolution of the thermophilic archaeal genus Metallosphaera.</title>
        <authorList>
            <person name="Jiang C."/>
        </authorList>
    </citation>
    <scope>NUCLEOTIDE SEQUENCE [LARGE SCALE GENOMIC DNA]</scope>
    <source>
        <strain evidence="1 2">Ric-A</strain>
    </source>
</reference>
<dbReference type="GeneID" id="55640775"/>
<evidence type="ECO:0000313" key="2">
    <source>
        <dbReference type="Proteomes" id="UP000509301"/>
    </source>
</evidence>
<accession>A0A6N0NTH0</accession>
<protein>
    <submittedName>
        <fullName evidence="1">Uncharacterized protein</fullName>
    </submittedName>
</protein>